<name>A0ACB9LBF0_BAUVA</name>
<organism evidence="1 2">
    <name type="scientific">Bauhinia variegata</name>
    <name type="common">Purple orchid tree</name>
    <name type="synonym">Phanera variegata</name>
    <dbReference type="NCBI Taxonomy" id="167791"/>
    <lineage>
        <taxon>Eukaryota</taxon>
        <taxon>Viridiplantae</taxon>
        <taxon>Streptophyta</taxon>
        <taxon>Embryophyta</taxon>
        <taxon>Tracheophyta</taxon>
        <taxon>Spermatophyta</taxon>
        <taxon>Magnoliopsida</taxon>
        <taxon>eudicotyledons</taxon>
        <taxon>Gunneridae</taxon>
        <taxon>Pentapetalae</taxon>
        <taxon>rosids</taxon>
        <taxon>fabids</taxon>
        <taxon>Fabales</taxon>
        <taxon>Fabaceae</taxon>
        <taxon>Cercidoideae</taxon>
        <taxon>Cercideae</taxon>
        <taxon>Bauhiniinae</taxon>
        <taxon>Bauhinia</taxon>
    </lineage>
</organism>
<accession>A0ACB9LBF0</accession>
<gene>
    <name evidence="1" type="ORF">L6164_030130</name>
</gene>
<keyword evidence="2" id="KW-1185">Reference proteome</keyword>
<protein>
    <submittedName>
        <fullName evidence="1">Uncharacterized protein</fullName>
    </submittedName>
</protein>
<comment type="caution">
    <text evidence="1">The sequence shown here is derived from an EMBL/GenBank/DDBJ whole genome shotgun (WGS) entry which is preliminary data.</text>
</comment>
<sequence>MFGIRYSLSSFPVIHDALVELNLITSELGQIALSSSMLNDGIQWVTLAILSVKNSNKDSLSVMFLTCYIGLILVCIFVIRPAFMKLAAKTPPGKPVKEIYIVFILLGVLIMSVLADLIGVTSLQGPLLLGLVMPNGPPLGTALIERTEAIVSNFLLPFFHVYIGFLTDLSTITSWQSFAIIQTIIIASYAAKVVGCMVVARTYNIRVRHGIVLGLILNIKGIVDLMSLARMKKLKVRDESAISQLVLSMVCMTAIITPLIRILYKPNTRLERSTHRGKTRTIQSTARHSEFCIVSCVHNEVNVHSTITLLESCNPTQASPICVYVIHLIEILGKSTPVLIRFDKIGRKSLSVNYPNTSHIMRAFENYSENSSGPVTVLPYIHVAPYKSMHESICNLCEDNSIPFLIVPFHENHQTQGTHLVSSIRDINLNFQAYAPYDREALALGIRIAEREGVKVTLFHVILQQQNKKLNAEEGRKSARSREEAERLLDEGLIDEFKGMMIGNDDVVLSEIEVEDGVEAMDSIRKFEGDYDLVMVGKRHNIGLLRDDEMCSLIENAETLGMYGDMLASTEFCNGMVSVLVLQCGGTRAGGKKKDKAIDPVGGMGGLSPLRYCPLGGRGWS</sequence>
<dbReference type="Proteomes" id="UP000828941">
    <property type="component" value="Chromosome 12"/>
</dbReference>
<proteinExistence type="predicted"/>
<dbReference type="EMBL" id="CM039437">
    <property type="protein sequence ID" value="KAI4306890.1"/>
    <property type="molecule type" value="Genomic_DNA"/>
</dbReference>
<evidence type="ECO:0000313" key="1">
    <source>
        <dbReference type="EMBL" id="KAI4306890.1"/>
    </source>
</evidence>
<reference evidence="1 2" key="1">
    <citation type="journal article" date="2022" name="DNA Res.">
        <title>Chromosomal-level genome assembly of the orchid tree Bauhinia variegata (Leguminosae; Cercidoideae) supports the allotetraploid origin hypothesis of Bauhinia.</title>
        <authorList>
            <person name="Zhong Y."/>
            <person name="Chen Y."/>
            <person name="Zheng D."/>
            <person name="Pang J."/>
            <person name="Liu Y."/>
            <person name="Luo S."/>
            <person name="Meng S."/>
            <person name="Qian L."/>
            <person name="Wei D."/>
            <person name="Dai S."/>
            <person name="Zhou R."/>
        </authorList>
    </citation>
    <scope>NUCLEOTIDE SEQUENCE [LARGE SCALE GENOMIC DNA]</scope>
    <source>
        <strain evidence="1">BV-YZ2020</strain>
    </source>
</reference>
<evidence type="ECO:0000313" key="2">
    <source>
        <dbReference type="Proteomes" id="UP000828941"/>
    </source>
</evidence>